<accession>A0ABV2NPJ4</accession>
<dbReference type="Gene3D" id="1.10.260.40">
    <property type="entry name" value="lambda repressor-like DNA-binding domains"/>
    <property type="match status" value="1"/>
</dbReference>
<comment type="caution">
    <text evidence="1">The sequence shown here is derived from an EMBL/GenBank/DDBJ whole genome shotgun (WGS) entry which is preliminary data.</text>
</comment>
<gene>
    <name evidence="1" type="ORF">ABIC20_005600</name>
</gene>
<dbReference type="Proteomes" id="UP001549119">
    <property type="component" value="Unassembled WGS sequence"/>
</dbReference>
<sequence length="81" mass="8986">MRLLDYMREEGLDDEAFAERLGECGPYAVKKWKYGEREPDASTIVRIERATGGRVGLSDWAAQSDARRAKRLAVPTEGAAA</sequence>
<dbReference type="InterPro" id="IPR010982">
    <property type="entry name" value="Lambda_DNA-bd_dom_sf"/>
</dbReference>
<dbReference type="RefSeq" id="WP_209650479.1">
    <property type="nucleotide sequence ID" value="NZ_JBEPNV010000001.1"/>
</dbReference>
<dbReference type="EMBL" id="JBEPNW010000002">
    <property type="protein sequence ID" value="MET3868291.1"/>
    <property type="molecule type" value="Genomic_DNA"/>
</dbReference>
<protein>
    <submittedName>
        <fullName evidence="1">Transcriptional regulator with XRE-family HTH domain</fullName>
    </submittedName>
</protein>
<organism evidence="1 2">
    <name type="scientific">Methylobacterium radiotolerans</name>
    <dbReference type="NCBI Taxonomy" id="31998"/>
    <lineage>
        <taxon>Bacteria</taxon>
        <taxon>Pseudomonadati</taxon>
        <taxon>Pseudomonadota</taxon>
        <taxon>Alphaproteobacteria</taxon>
        <taxon>Hyphomicrobiales</taxon>
        <taxon>Methylobacteriaceae</taxon>
        <taxon>Methylobacterium</taxon>
    </lineage>
</organism>
<evidence type="ECO:0000313" key="2">
    <source>
        <dbReference type="Proteomes" id="UP001549119"/>
    </source>
</evidence>
<proteinExistence type="predicted"/>
<name>A0ABV2NPJ4_9HYPH</name>
<reference evidence="1 2" key="1">
    <citation type="submission" date="2024-06" db="EMBL/GenBank/DDBJ databases">
        <title>Genomics of switchgrass bacterial isolates.</title>
        <authorList>
            <person name="Shade A."/>
        </authorList>
    </citation>
    <scope>NUCLEOTIDE SEQUENCE [LARGE SCALE GENOMIC DNA]</scope>
    <source>
        <strain evidence="1 2">PvP084</strain>
    </source>
</reference>
<evidence type="ECO:0000313" key="1">
    <source>
        <dbReference type="EMBL" id="MET3868291.1"/>
    </source>
</evidence>
<keyword evidence="2" id="KW-1185">Reference proteome</keyword>